<comment type="caution">
    <text evidence="1">The sequence shown here is derived from an EMBL/GenBank/DDBJ whole genome shotgun (WGS) entry which is preliminary data.</text>
</comment>
<protein>
    <submittedName>
        <fullName evidence="1">Uncharacterized protein</fullName>
    </submittedName>
</protein>
<name>A0A830F646_9EURY</name>
<dbReference type="EMBL" id="BMPF01000001">
    <property type="protein sequence ID" value="GGL23182.1"/>
    <property type="molecule type" value="Genomic_DNA"/>
</dbReference>
<organism evidence="1 2">
    <name type="scientific">Halarchaeum grantii</name>
    <dbReference type="NCBI Taxonomy" id="1193105"/>
    <lineage>
        <taxon>Archaea</taxon>
        <taxon>Methanobacteriati</taxon>
        <taxon>Methanobacteriota</taxon>
        <taxon>Stenosarchaea group</taxon>
        <taxon>Halobacteria</taxon>
        <taxon>Halobacteriales</taxon>
        <taxon>Halobacteriaceae</taxon>
    </lineage>
</organism>
<sequence>MSLFTDTRSELSLDSVRDRLATALRDAFRNDEKTLIEALPAMGKSYGVVEWAEDTGRPLTVFTARSELYGQYEDWCVDRGLSHRTLPAFHRECGTIDHERESPPAKDSIEAEVREVYASGISGAQLHRDAERYFGERLPSQHDGRCPYMESRDFSPENYDVLIGHYLQAHNRDYLEDRYVAFDEFPGDAYFFTPTHNEATRAIRNYLNAEERLPFKNWKDLIRRRNNDEHEDAVREWKDDLGFYSHRDTRVQLQRKPGFHAHAPLLTHAGLEFELLDNEWEYANLGSGRKAVRSPEDEWTVLIPPPLYAAESVVALDGTPTLTKWRLVLGGDYIVHEPVLNSDREKREYLRDVLGLEIIQTDGGAKPYQSGNNVNVRSDGALLENIHSREGHRPSVITSKQAKEQYESTEVDGHIEVAEHYGNLKGSNEFEETRLGVVIGSPHPPEGEAVQRWGALNGDAVERKTDDEGRITKGVDLDFGPLGNALFRDVAEYEVLQAVMRFGRTESDGKHGARVYVHTSRLPRWVEADERVDVTTWSKGMQEVVEALRSSEKWPDGEWTNGEIAESVSVTTRQVGELMKELDEEGYVTHRRGGRGNAYHWSNERLEDFSVFGRIE</sequence>
<reference evidence="1 2" key="1">
    <citation type="journal article" date="2019" name="Int. J. Syst. Evol. Microbiol.">
        <title>The Global Catalogue of Microorganisms (GCM) 10K type strain sequencing project: providing services to taxonomists for standard genome sequencing and annotation.</title>
        <authorList>
            <consortium name="The Broad Institute Genomics Platform"/>
            <consortium name="The Broad Institute Genome Sequencing Center for Infectious Disease"/>
            <person name="Wu L."/>
            <person name="Ma J."/>
        </authorList>
    </citation>
    <scope>NUCLEOTIDE SEQUENCE [LARGE SCALE GENOMIC DNA]</scope>
    <source>
        <strain evidence="1 2">JCM 19585</strain>
    </source>
</reference>
<dbReference type="AlphaFoldDB" id="A0A830F646"/>
<gene>
    <name evidence="1" type="ORF">GCM10009037_03320</name>
</gene>
<proteinExistence type="predicted"/>
<dbReference type="Proteomes" id="UP000628840">
    <property type="component" value="Unassembled WGS sequence"/>
</dbReference>
<accession>A0A830F646</accession>
<dbReference type="RefSeq" id="WP_188877491.1">
    <property type="nucleotide sequence ID" value="NZ_BMPF01000001.1"/>
</dbReference>
<dbReference type="OrthoDB" id="242746at2157"/>
<dbReference type="InterPro" id="IPR036390">
    <property type="entry name" value="WH_DNA-bd_sf"/>
</dbReference>
<evidence type="ECO:0000313" key="2">
    <source>
        <dbReference type="Proteomes" id="UP000628840"/>
    </source>
</evidence>
<keyword evidence="2" id="KW-1185">Reference proteome</keyword>
<evidence type="ECO:0000313" key="1">
    <source>
        <dbReference type="EMBL" id="GGL23182.1"/>
    </source>
</evidence>
<dbReference type="SUPFAM" id="SSF46785">
    <property type="entry name" value="Winged helix' DNA-binding domain"/>
    <property type="match status" value="1"/>
</dbReference>